<dbReference type="SUPFAM" id="SSF50494">
    <property type="entry name" value="Trypsin-like serine proteases"/>
    <property type="match status" value="1"/>
</dbReference>
<feature type="region of interest" description="Disordered" evidence="3">
    <location>
        <begin position="74"/>
        <end position="122"/>
    </location>
</feature>
<comment type="caution">
    <text evidence="6">The sequence shown here is derived from an EMBL/GenBank/DDBJ whole genome shotgun (WGS) entry which is preliminary data.</text>
</comment>
<evidence type="ECO:0000313" key="6">
    <source>
        <dbReference type="EMBL" id="TFC20897.1"/>
    </source>
</evidence>
<reference evidence="6 7" key="1">
    <citation type="submission" date="2019-03" db="EMBL/GenBank/DDBJ databases">
        <title>Genomics of glacier-inhabiting Cryobacterium strains.</title>
        <authorList>
            <person name="Liu Q."/>
            <person name="Xin Y.-H."/>
        </authorList>
    </citation>
    <scope>NUCLEOTIDE SEQUENCE [LARGE SCALE GENOMIC DNA]</scope>
    <source>
        <strain evidence="6 7">MDB1-5</strain>
    </source>
</reference>
<dbReference type="InterPro" id="IPR036034">
    <property type="entry name" value="PDZ_sf"/>
</dbReference>
<dbReference type="SMART" id="SM00228">
    <property type="entry name" value="PDZ"/>
    <property type="match status" value="1"/>
</dbReference>
<dbReference type="PROSITE" id="PS50106">
    <property type="entry name" value="PDZ"/>
    <property type="match status" value="1"/>
</dbReference>
<dbReference type="Proteomes" id="UP000297604">
    <property type="component" value="Unassembled WGS sequence"/>
</dbReference>
<accession>A0ABY2IN60</accession>
<dbReference type="InterPro" id="IPR001940">
    <property type="entry name" value="Peptidase_S1C"/>
</dbReference>
<keyword evidence="1" id="KW-0645">Protease</keyword>
<feature type="region of interest" description="Disordered" evidence="3">
    <location>
        <begin position="1"/>
        <end position="22"/>
    </location>
</feature>
<feature type="transmembrane region" description="Helical" evidence="4">
    <location>
        <begin position="37"/>
        <end position="60"/>
    </location>
</feature>
<keyword evidence="2" id="KW-0378">Hydrolase</keyword>
<dbReference type="InterPro" id="IPR051201">
    <property type="entry name" value="Chloro_Bact_Ser_Proteases"/>
</dbReference>
<dbReference type="RefSeq" id="WP_134561498.1">
    <property type="nucleotide sequence ID" value="NZ_SOFS01000018.1"/>
</dbReference>
<gene>
    <name evidence="6" type="ORF">E3O46_08210</name>
</gene>
<evidence type="ECO:0000256" key="2">
    <source>
        <dbReference type="ARBA" id="ARBA00022801"/>
    </source>
</evidence>
<proteinExistence type="predicted"/>
<sequence>MTGTEPTGTEPTGTESTGNSLAAPVVNPAFHRPRFRAGVIVSMGLAAALVTATTGAGLYFSSMAVAQVVAAASSSNSSTSGTSSSGSVAGSTGSSGTSGSSATLGTSGLRPGGPSNYGSGTASATTATALDTTAATAAQSVGVVVIDTVLKYQSAEAAGTGIVLTSNGEILTNNHVIDGATSISVTVVSTGVSYVADVVGTDSSQDIAVLKLENASGLVPATLDTTSTVAAGDAVTGVGNAGGTSTLTAAAGTVTSVDQTITASSEDATDAETLTGLIQVDADIQSGDSGGPLYDADGEVIGIDTAASSGTATISGFAITIDAALEVVTLIHTGVETSSVTIGYPAFLGVAVGSGAATSTDTGSVNGRSYRGSLGAASGTTGSTATTGDSAVITAVVAGSAAATAGIVAGDTITAVDGTSITSAAALTSTLTAYNPGDSVTLTWTDTAGATHTASATLTAGPAD</sequence>
<feature type="compositionally biased region" description="Low complexity" evidence="3">
    <location>
        <begin position="74"/>
        <end position="108"/>
    </location>
</feature>
<dbReference type="PRINTS" id="PR00834">
    <property type="entry name" value="PROTEASES2C"/>
</dbReference>
<keyword evidence="4" id="KW-0812">Transmembrane</keyword>
<keyword evidence="7" id="KW-1185">Reference proteome</keyword>
<evidence type="ECO:0000259" key="5">
    <source>
        <dbReference type="PROSITE" id="PS50106"/>
    </source>
</evidence>
<dbReference type="InterPro" id="IPR001478">
    <property type="entry name" value="PDZ"/>
</dbReference>
<dbReference type="InterPro" id="IPR041489">
    <property type="entry name" value="PDZ_6"/>
</dbReference>
<dbReference type="Pfam" id="PF17820">
    <property type="entry name" value="PDZ_6"/>
    <property type="match status" value="1"/>
</dbReference>
<dbReference type="InterPro" id="IPR009003">
    <property type="entry name" value="Peptidase_S1_PA"/>
</dbReference>
<dbReference type="Gene3D" id="2.40.10.120">
    <property type="match status" value="1"/>
</dbReference>
<dbReference type="Gene3D" id="2.30.42.10">
    <property type="match status" value="1"/>
</dbReference>
<feature type="compositionally biased region" description="Low complexity" evidence="3">
    <location>
        <begin position="1"/>
        <end position="18"/>
    </location>
</feature>
<organism evidence="6 7">
    <name type="scientific">Cryobacterium glucosi</name>
    <dbReference type="NCBI Taxonomy" id="1259175"/>
    <lineage>
        <taxon>Bacteria</taxon>
        <taxon>Bacillati</taxon>
        <taxon>Actinomycetota</taxon>
        <taxon>Actinomycetes</taxon>
        <taxon>Micrococcales</taxon>
        <taxon>Microbacteriaceae</taxon>
        <taxon>Cryobacterium</taxon>
    </lineage>
</organism>
<keyword evidence="4" id="KW-0472">Membrane</keyword>
<evidence type="ECO:0000256" key="3">
    <source>
        <dbReference type="SAM" id="MobiDB-lite"/>
    </source>
</evidence>
<evidence type="ECO:0000256" key="1">
    <source>
        <dbReference type="ARBA" id="ARBA00022670"/>
    </source>
</evidence>
<name>A0ABY2IN60_9MICO</name>
<dbReference type="SUPFAM" id="SSF50156">
    <property type="entry name" value="PDZ domain-like"/>
    <property type="match status" value="1"/>
</dbReference>
<evidence type="ECO:0000256" key="4">
    <source>
        <dbReference type="SAM" id="Phobius"/>
    </source>
</evidence>
<feature type="domain" description="PDZ" evidence="5">
    <location>
        <begin position="368"/>
        <end position="448"/>
    </location>
</feature>
<keyword evidence="4" id="KW-1133">Transmembrane helix</keyword>
<evidence type="ECO:0000313" key="7">
    <source>
        <dbReference type="Proteomes" id="UP000297604"/>
    </source>
</evidence>
<dbReference type="PANTHER" id="PTHR43343:SF3">
    <property type="entry name" value="PROTEASE DO-LIKE 8, CHLOROPLASTIC"/>
    <property type="match status" value="1"/>
</dbReference>
<protein>
    <submittedName>
        <fullName evidence="6">Trypsin-like serine protease</fullName>
    </submittedName>
</protein>
<dbReference type="PANTHER" id="PTHR43343">
    <property type="entry name" value="PEPTIDASE S12"/>
    <property type="match status" value="1"/>
</dbReference>
<dbReference type="Pfam" id="PF13365">
    <property type="entry name" value="Trypsin_2"/>
    <property type="match status" value="1"/>
</dbReference>
<dbReference type="EMBL" id="SOFS01000018">
    <property type="protein sequence ID" value="TFC20897.1"/>
    <property type="molecule type" value="Genomic_DNA"/>
</dbReference>